<evidence type="ECO:0000313" key="2">
    <source>
        <dbReference type="Proteomes" id="UP000026714"/>
    </source>
</evidence>
<name>A0A059KRU8_9BURK</name>
<sequence>MTWLLPAARYDRPVVLSGSAQVDRSGTQWRVRAADGRALKVRVDPVPA</sequence>
<keyword evidence="2" id="KW-1185">Reference proteome</keyword>
<organism evidence="1 2">
    <name type="scientific">Sphaerotilus natans subsp. natans DSM 6575</name>
    <dbReference type="NCBI Taxonomy" id="1286631"/>
    <lineage>
        <taxon>Bacteria</taxon>
        <taxon>Pseudomonadati</taxon>
        <taxon>Pseudomonadota</taxon>
        <taxon>Betaproteobacteria</taxon>
        <taxon>Burkholderiales</taxon>
        <taxon>Sphaerotilaceae</taxon>
        <taxon>Sphaerotilus</taxon>
    </lineage>
</organism>
<dbReference type="AlphaFoldDB" id="A0A059KRU8"/>
<protein>
    <submittedName>
        <fullName evidence="1">Uncharacterized protein</fullName>
    </submittedName>
</protein>
<accession>A0A059KRU8</accession>
<reference evidence="1 2" key="1">
    <citation type="journal article" date="2014" name="FEMS Microbiol. Ecol.">
        <title>Sphaerotilus natans encrusted with nanoball-shaped Fe(III) oxide minerals formed by nitrate-reducing mixotrophic Fe(II) oxidation.</title>
        <authorList>
            <person name="Park S."/>
            <person name="Kim D.H."/>
            <person name="Lee J.H."/>
            <person name="Hur H.G."/>
        </authorList>
    </citation>
    <scope>NUCLEOTIDE SEQUENCE [LARGE SCALE GENOMIC DNA]</scope>
    <source>
        <strain evidence="1 2">DSM 6575</strain>
    </source>
</reference>
<gene>
    <name evidence="1" type="ORF">X805_02330</name>
</gene>
<comment type="caution">
    <text evidence="1">The sequence shown here is derived from an EMBL/GenBank/DDBJ whole genome shotgun (WGS) entry which is preliminary data.</text>
</comment>
<dbReference type="STRING" id="34103.SAMN05421778_10741"/>
<evidence type="ECO:0000313" key="1">
    <source>
        <dbReference type="EMBL" id="KDB54151.1"/>
    </source>
</evidence>
<dbReference type="EMBL" id="AZRA01000006">
    <property type="protein sequence ID" value="KDB54151.1"/>
    <property type="molecule type" value="Genomic_DNA"/>
</dbReference>
<dbReference type="Proteomes" id="UP000026714">
    <property type="component" value="Unassembled WGS sequence"/>
</dbReference>
<proteinExistence type="predicted"/>